<evidence type="ECO:0000256" key="7">
    <source>
        <dbReference type="ARBA" id="ARBA00022824"/>
    </source>
</evidence>
<keyword evidence="12" id="KW-0238">DNA-binding</keyword>
<dbReference type="InterPro" id="IPR016024">
    <property type="entry name" value="ARM-type_fold"/>
</dbReference>
<keyword evidence="17" id="KW-0753">Steroid metabolism</keyword>
<dbReference type="PaxDb" id="10029-XP_007618648.1"/>
<gene>
    <name evidence="26" type="ORF">I79_021093</name>
</gene>
<dbReference type="SUPFAM" id="SSF47459">
    <property type="entry name" value="HLH, helix-loop-helix DNA-binding domain"/>
    <property type="match status" value="1"/>
</dbReference>
<keyword evidence="8" id="KW-1133">Transmembrane helix</keyword>
<evidence type="ECO:0000256" key="10">
    <source>
        <dbReference type="ARBA" id="ARBA00023034"/>
    </source>
</evidence>
<name>G3IBR7_CRIGR</name>
<keyword evidence="5" id="KW-0153">Cholesterol metabolism</keyword>
<keyword evidence="18" id="KW-0539">Nucleus</keyword>
<evidence type="ECO:0000256" key="16">
    <source>
        <dbReference type="ARBA" id="ARBA00023166"/>
    </source>
</evidence>
<evidence type="ECO:0000256" key="18">
    <source>
        <dbReference type="ARBA" id="ARBA00023242"/>
    </source>
</evidence>
<proteinExistence type="inferred from homology"/>
<evidence type="ECO:0000256" key="1">
    <source>
        <dbReference type="ARBA" id="ARBA00004123"/>
    </source>
</evidence>
<keyword evidence="10" id="KW-0333">Golgi apparatus</keyword>
<dbReference type="GO" id="GO:0045944">
    <property type="term" value="P:positive regulation of transcription by RNA polymerase II"/>
    <property type="evidence" value="ECO:0007669"/>
    <property type="project" value="TreeGrafter"/>
</dbReference>
<dbReference type="PANTHER" id="PTHR46062:SF3">
    <property type="entry name" value="STEROL REGULATORY ELEMENT-BINDING PROTEIN 2"/>
    <property type="match status" value="1"/>
</dbReference>
<dbReference type="CDD" id="cd18922">
    <property type="entry name" value="bHLHzip_SREBP2"/>
    <property type="match status" value="1"/>
</dbReference>
<dbReference type="InterPro" id="IPR011598">
    <property type="entry name" value="bHLH_dom"/>
</dbReference>
<keyword evidence="9" id="KW-0805">Transcription regulation</keyword>
<evidence type="ECO:0000259" key="25">
    <source>
        <dbReference type="PROSITE" id="PS50888"/>
    </source>
</evidence>
<dbReference type="SMART" id="SM00353">
    <property type="entry name" value="HLH"/>
    <property type="match status" value="1"/>
</dbReference>
<feature type="region of interest" description="Disordered" evidence="24">
    <location>
        <begin position="1017"/>
        <end position="1047"/>
    </location>
</feature>
<dbReference type="InterPro" id="IPR026321">
    <property type="entry name" value="CC134"/>
</dbReference>
<dbReference type="GO" id="GO:0000139">
    <property type="term" value="C:Golgi membrane"/>
    <property type="evidence" value="ECO:0007669"/>
    <property type="project" value="UniProtKB-SubCell"/>
</dbReference>
<keyword evidence="13" id="KW-0472">Membrane</keyword>
<dbReference type="Gene3D" id="4.10.280.10">
    <property type="entry name" value="Helix-loop-helix DNA-binding domain"/>
    <property type="match status" value="1"/>
</dbReference>
<evidence type="ECO:0000256" key="19">
    <source>
        <dbReference type="ARBA" id="ARBA00023329"/>
    </source>
</evidence>
<dbReference type="STRING" id="10029.G3IBR7"/>
<dbReference type="GO" id="GO:0046983">
    <property type="term" value="F:protein dimerization activity"/>
    <property type="evidence" value="ECO:0007669"/>
    <property type="project" value="InterPro"/>
</dbReference>
<keyword evidence="16" id="KW-1207">Sterol metabolism</keyword>
<dbReference type="GO" id="GO:0000978">
    <property type="term" value="F:RNA polymerase II cis-regulatory region sequence-specific DNA binding"/>
    <property type="evidence" value="ECO:0007669"/>
    <property type="project" value="TreeGrafter"/>
</dbReference>
<keyword evidence="14" id="KW-0010">Activator</keyword>
<sequence>MLLPLLGACAVVGPFQGPEWEPVRGLLPQDRSCRDPRCCGNLLVFCLFLIWQIQQYWYRVSRNSKRNATKSRSLEIAVVQMTTAHHPAFGRDEEAVLLLERTHHRHDPRWLLPVSPHVCLACALELLPEPGVSLCSMPSMGGSLATTTLLGKLVDAIPGLADELVTEHGNLMEHLLRGLVYPNEGVQASICYLYGKLYSSPAAAEMLSGHFREKLCPLFLSTLDNAQTKDLQFNCLGLLRQLLRYDLFVSMIMNKSVLVESAESVERPSRETLLPLVLKKFLLSRDEILQVASSHCITAVLVHSPAKHAAAFIHADIPGIEAVVRSLQESLKMTNTELQKQGLLLFAEILSRQPEEIRLFTSSVMCRDASSALQEAGHACSRNSEKATLRKGKFLLSTLEGFRNACRLAVEFQGEPSAQENPFTAPGAEKEDTLEAFSEFLLSACDAQCIPMMMRYSEEATHPRLMEVFLSILHSLFVIVPHMKVKFSRKLELSAVSEFLQHGLPQISSRTRESLAFLSDRQYVEAAARQRQYCILILFYLAHIHDDRFVPEAELFVAVQSFLLSLQDQGECPPPVVCKASIYLLAMCQEKDSALGLMSRFGYRVLELWFSREECNYESLDDDSSPGHTIFPANLAALFQMLRSTPSSLLILLDLVYSSPVDTARKVLIVLRTFIRENEDIEVGGLIRGHFLLILQRLLVEYGASTSGASRNLPLLLNLLSLVQLRNESEQELDSTAMKLLHQVSKLCGKCSPADVDILQPSFNFLYWSLHRTTPSSQKRAAAVLLSSTALVELLEKMLALTWTEAGSPRTPLLCSAWLLAASFSAQQHNGNLQVHQTLSVELNQLLKALSFPKKKSALLSAAILRFLRTALQQRFSSALVALVPSGGQPPPTPEDTVLAPLGTSQVLSLLIGLQNLLVQLVQYRSSNILSGEEVGRILQGAALADLSALPNDTLQTLHGFFLQVQSVGLLTDQKTIQTLQASLEGLRSSTFPAQPPLQDMLKQDLRGLRLDRAGADNCSDRHGSPAGAWPEVKSAECSGSRPDLIGPEQRNKKMFEVKRREQLLALKNLAQLNDIHQQYKILDVMLKGLFKVLEDSRTVLTAANVLPDGPLPQDEKLKDAFSHVVENTAFFGDVVLRFPKIVHHYFDHNSNWNLLIRWGISFCNQTGVFDQGPHSPILNLVRTVLQPQVQSLVTSSQVQPVTIQQQVQTVQAQRVLTQTANGTLQTLAPATVQTVAAPQVQQVPVLVQPQIIKTDSLVLTTLKTDGSPVMAAVQNPALTALTTPLQTAALQVPTLVGSNGTILTTMPVMMGQEKVPIKQVPGGVKQLEPPKEGERRTTHNIIEKRYRSSINDKIIELKDLVMGTDAKMHKSGVLRKAIDYIKYLQQVNHKLRQENMVLKLANQKNKLLKGIDLGSLVDSDVDLKIEDFNQNVLLMSPPASDSGSQAGFSPYSIDSEPGSPLLDDAKVKDEPDSPPVALGMVDRSRILLCVLTFLGLSFNPLTSLLQWGGAHDTDQHPYSGSGRSVLSLESGSGGWFDWMMPTLLLWLVNGVIVLSVFVKLLVHGEPVIRPHTRSSVTFWRHRKQADLDLARGDFAAAAANLQTCLSVLGRALPTSRLDLACSLSWNVIRYSLQKLRLVRWILKKVFQRWRATPATAAGFEDEAKSSARDAALAYHRLHQLHITGKLPAGSTCSDVHMALCAVNLAECAEEKIPPSTLIEIHLTAAMGLKTGCGGKLGFLASYFLNRAQSLCGPEHSTVPDSLRWLCHPLGQKFFMERSWSIKSAAKESLYCAQRNPADPIAQVHQAFCKNLLERAVESLVKPQSKKKSGDQEDESWSPLVKAVFYACRAMHASLSGKGDGQQNSFCHCERASGHLWNSLNVSGATSDPSLNHVVQLLTCDLLLSLRTALWQKQAGASQGLGETYHASGTELAGFQRDLGSLRRLAHSFRPAYRKVFLHEATVRLMAGASPTRTHQLLEHSLRRRTSQNTKHGQRAVLLAEAARTLEKVGDRRSCNDCQQMIVKLGGGTAIAAS</sequence>
<protein>
    <recommendedName>
        <fullName evidence="21">Sterol regulatory element-binding protein 2</fullName>
    </recommendedName>
    <alternativeName>
        <fullName evidence="22">Sterol regulatory element-binding transcription factor 2</fullName>
    </alternativeName>
</protein>
<evidence type="ECO:0000256" key="24">
    <source>
        <dbReference type="SAM" id="MobiDB-lite"/>
    </source>
</evidence>
<dbReference type="PANTHER" id="PTHR46062">
    <property type="entry name" value="STEROL REGULATORY ELEMENT-BINDING PROTEIN"/>
    <property type="match status" value="1"/>
</dbReference>
<evidence type="ECO:0000256" key="6">
    <source>
        <dbReference type="ARBA" id="ARBA00022692"/>
    </source>
</evidence>
<dbReference type="FunFam" id="4.10.280.10:FF:000016">
    <property type="entry name" value="Sterol regulatory element-binding transcription factor 1"/>
    <property type="match status" value="1"/>
</dbReference>
<keyword evidence="7" id="KW-0256">Endoplasmic reticulum</keyword>
<comment type="function">
    <text evidence="23">Precursor of the transcription factor form (Processed sterol regulatory element-binding protein 2), which is embedded in the endoplasmic reticulum membrane. Low sterol concentrations promote processing of this form, releasing the transcription factor form that translocates into the nucleus and activates transcription of genes involved in cholesterol biosynthesis.</text>
</comment>
<evidence type="ECO:0000256" key="11">
    <source>
        <dbReference type="ARBA" id="ARBA00023098"/>
    </source>
</evidence>
<evidence type="ECO:0000256" key="20">
    <source>
        <dbReference type="ARBA" id="ARBA00038460"/>
    </source>
</evidence>
<evidence type="ECO:0000256" key="9">
    <source>
        <dbReference type="ARBA" id="ARBA00023015"/>
    </source>
</evidence>
<evidence type="ECO:0000256" key="12">
    <source>
        <dbReference type="ARBA" id="ARBA00023125"/>
    </source>
</evidence>
<dbReference type="Pfam" id="PF15002">
    <property type="entry name" value="ERK-JNK_inhib"/>
    <property type="match status" value="1"/>
</dbReference>
<dbReference type="SUPFAM" id="SSF48371">
    <property type="entry name" value="ARM repeat"/>
    <property type="match status" value="2"/>
</dbReference>
<comment type="subcellular location">
    <subcellularLocation>
        <location evidence="3">Cytoplasmic vesicle</location>
        <location evidence="3">COPII-coated vesicle membrane</location>
        <topology evidence="3">Multi-pass membrane protein</topology>
    </subcellularLocation>
    <subcellularLocation>
        <location evidence="2">Endoplasmic reticulum membrane</location>
        <topology evidence="2">Multi-pass membrane protein</topology>
    </subcellularLocation>
    <subcellularLocation>
        <location evidence="4">Golgi apparatus membrane</location>
        <topology evidence="4">Multi-pass membrane protein</topology>
    </subcellularLocation>
    <subcellularLocation>
        <location evidence="1">Nucleus</location>
    </subcellularLocation>
</comment>
<dbReference type="GO" id="GO:0010886">
    <property type="term" value="P:positive regulation of cholesterol storage"/>
    <property type="evidence" value="ECO:0007669"/>
    <property type="project" value="TreeGrafter"/>
</dbReference>
<dbReference type="GO" id="GO:0012507">
    <property type="term" value="C:ER to Golgi transport vesicle membrane"/>
    <property type="evidence" value="ECO:0007669"/>
    <property type="project" value="UniProtKB-SubCell"/>
</dbReference>
<keyword evidence="11" id="KW-0443">Lipid metabolism</keyword>
<evidence type="ECO:0000256" key="15">
    <source>
        <dbReference type="ARBA" id="ARBA00023163"/>
    </source>
</evidence>
<dbReference type="GO" id="GO:0000981">
    <property type="term" value="F:DNA-binding transcription factor activity, RNA polymerase II-specific"/>
    <property type="evidence" value="ECO:0007669"/>
    <property type="project" value="TreeGrafter"/>
</dbReference>
<dbReference type="InParanoid" id="G3IBR7"/>
<feature type="domain" description="BHLH" evidence="25">
    <location>
        <begin position="1335"/>
        <end position="1385"/>
    </location>
</feature>
<evidence type="ECO:0000256" key="22">
    <source>
        <dbReference type="ARBA" id="ARBA00042214"/>
    </source>
</evidence>
<evidence type="ECO:0000256" key="21">
    <source>
        <dbReference type="ARBA" id="ARBA00039750"/>
    </source>
</evidence>
<dbReference type="PROSITE" id="PS50888">
    <property type="entry name" value="BHLH"/>
    <property type="match status" value="1"/>
</dbReference>
<dbReference type="GO" id="GO:0005789">
    <property type="term" value="C:endoplasmic reticulum membrane"/>
    <property type="evidence" value="ECO:0007669"/>
    <property type="project" value="UniProtKB-SubCell"/>
</dbReference>
<accession>G3IBR7</accession>
<evidence type="ECO:0000256" key="17">
    <source>
        <dbReference type="ARBA" id="ARBA00023221"/>
    </source>
</evidence>
<organism evidence="26 27">
    <name type="scientific">Cricetulus griseus</name>
    <name type="common">Chinese hamster</name>
    <name type="synonym">Cricetulus barabensis griseus</name>
    <dbReference type="NCBI Taxonomy" id="10029"/>
    <lineage>
        <taxon>Eukaryota</taxon>
        <taxon>Metazoa</taxon>
        <taxon>Chordata</taxon>
        <taxon>Craniata</taxon>
        <taxon>Vertebrata</taxon>
        <taxon>Euteleostomi</taxon>
        <taxon>Mammalia</taxon>
        <taxon>Eutheria</taxon>
        <taxon>Euarchontoglires</taxon>
        <taxon>Glires</taxon>
        <taxon>Rodentia</taxon>
        <taxon>Myomorpha</taxon>
        <taxon>Muroidea</taxon>
        <taxon>Cricetidae</taxon>
        <taxon>Cricetinae</taxon>
        <taxon>Cricetulus</taxon>
    </lineage>
</organism>
<dbReference type="GlyGen" id="G3IBR7">
    <property type="glycosylation" value="1 site"/>
</dbReference>
<dbReference type="Proteomes" id="UP000001075">
    <property type="component" value="Unassembled WGS sequence"/>
</dbReference>
<dbReference type="InterPro" id="IPR031715">
    <property type="entry name" value="DUF4727"/>
</dbReference>
<dbReference type="Pfam" id="PF15856">
    <property type="entry name" value="DUF4727"/>
    <property type="match status" value="1"/>
</dbReference>
<evidence type="ECO:0000256" key="3">
    <source>
        <dbReference type="ARBA" id="ARBA00004557"/>
    </source>
</evidence>
<dbReference type="EMBL" id="JH001848">
    <property type="protein sequence ID" value="EGW13709.1"/>
    <property type="molecule type" value="Genomic_DNA"/>
</dbReference>
<evidence type="ECO:0000256" key="8">
    <source>
        <dbReference type="ARBA" id="ARBA00022989"/>
    </source>
</evidence>
<evidence type="ECO:0000313" key="26">
    <source>
        <dbReference type="EMBL" id="EGW13709.1"/>
    </source>
</evidence>
<evidence type="ECO:0000256" key="14">
    <source>
        <dbReference type="ARBA" id="ARBA00023159"/>
    </source>
</evidence>
<dbReference type="Pfam" id="PF00010">
    <property type="entry name" value="HLH"/>
    <property type="match status" value="1"/>
</dbReference>
<keyword evidence="6" id="KW-0812">Transmembrane</keyword>
<dbReference type="InterPro" id="IPR036638">
    <property type="entry name" value="HLH_DNA-bd_sf"/>
</dbReference>
<dbReference type="GO" id="GO:0005634">
    <property type="term" value="C:nucleus"/>
    <property type="evidence" value="ECO:0007669"/>
    <property type="project" value="UniProtKB-SubCell"/>
</dbReference>
<keyword evidence="15" id="KW-0804">Transcription</keyword>
<reference evidence="27" key="1">
    <citation type="journal article" date="2011" name="Nat. Biotechnol.">
        <title>The genomic sequence of the Chinese hamster ovary (CHO)-K1 cell line.</title>
        <authorList>
            <person name="Xu X."/>
            <person name="Nagarajan H."/>
            <person name="Lewis N.E."/>
            <person name="Pan S."/>
            <person name="Cai Z."/>
            <person name="Liu X."/>
            <person name="Chen W."/>
            <person name="Xie M."/>
            <person name="Wang W."/>
            <person name="Hammond S."/>
            <person name="Andersen M.R."/>
            <person name="Neff N."/>
            <person name="Passarelli B."/>
            <person name="Koh W."/>
            <person name="Fan H.C."/>
            <person name="Wang J."/>
            <person name="Gui Y."/>
            <person name="Lee K.H."/>
            <person name="Betenbaugh M.J."/>
            <person name="Quake S.R."/>
            <person name="Famili I."/>
            <person name="Palsson B.O."/>
            <person name="Wang J."/>
        </authorList>
    </citation>
    <scope>NUCLEOTIDE SEQUENCE [LARGE SCALE GENOMIC DNA]</scope>
    <source>
        <strain evidence="27">CHO K1 cell line</strain>
    </source>
</reference>
<comment type="similarity">
    <text evidence="20">Belongs to the SREBP family.</text>
</comment>
<keyword evidence="19" id="KW-0968">Cytoplasmic vesicle</keyword>
<evidence type="ECO:0000313" key="27">
    <source>
        <dbReference type="Proteomes" id="UP000001075"/>
    </source>
</evidence>
<evidence type="ECO:0000256" key="5">
    <source>
        <dbReference type="ARBA" id="ARBA00022548"/>
    </source>
</evidence>
<evidence type="ECO:0000256" key="2">
    <source>
        <dbReference type="ARBA" id="ARBA00004477"/>
    </source>
</evidence>
<evidence type="ECO:0000256" key="23">
    <source>
        <dbReference type="ARBA" id="ARBA00045168"/>
    </source>
</evidence>
<evidence type="ECO:0000256" key="4">
    <source>
        <dbReference type="ARBA" id="ARBA00004653"/>
    </source>
</evidence>
<evidence type="ECO:0000256" key="13">
    <source>
        <dbReference type="ARBA" id="ARBA00023136"/>
    </source>
</evidence>
<dbReference type="GO" id="GO:0008203">
    <property type="term" value="P:cholesterol metabolic process"/>
    <property type="evidence" value="ECO:0007669"/>
    <property type="project" value="UniProtKB-KW"/>
</dbReference>